<proteinExistence type="predicted"/>
<reference evidence="2" key="2">
    <citation type="submission" date="2025-08" db="UniProtKB">
        <authorList>
            <consortium name="Ensembl"/>
        </authorList>
    </citation>
    <scope>IDENTIFICATION</scope>
</reference>
<organism evidence="2 3">
    <name type="scientific">Salarias fasciatus</name>
    <name type="common">Jewelled blenny</name>
    <name type="synonym">Blennius fasciatus</name>
    <dbReference type="NCBI Taxonomy" id="181472"/>
    <lineage>
        <taxon>Eukaryota</taxon>
        <taxon>Metazoa</taxon>
        <taxon>Chordata</taxon>
        <taxon>Craniata</taxon>
        <taxon>Vertebrata</taxon>
        <taxon>Euteleostomi</taxon>
        <taxon>Actinopterygii</taxon>
        <taxon>Neopterygii</taxon>
        <taxon>Teleostei</taxon>
        <taxon>Neoteleostei</taxon>
        <taxon>Acanthomorphata</taxon>
        <taxon>Ovalentaria</taxon>
        <taxon>Blenniimorphae</taxon>
        <taxon>Blenniiformes</taxon>
        <taxon>Blennioidei</taxon>
        <taxon>Blenniidae</taxon>
        <taxon>Salariinae</taxon>
        <taxon>Salarias</taxon>
    </lineage>
</organism>
<sequence length="150" mass="16646">MDRTVVGGQEVRLSLCTPGTSGRSTLAALIAAQGMILSNRKGLLPEPNLAQLLTSMTNPAALQILMRPYHSGKRGGISFSFFFLTTLLHFMASQLEMRSTQKREENNTVNIDNVIPDSSKISLGHFFSDYQKHLLSMIENIRLVQILPEN</sequence>
<keyword evidence="3" id="KW-1185">Reference proteome</keyword>
<keyword evidence="1" id="KW-0472">Membrane</keyword>
<dbReference type="Proteomes" id="UP000472267">
    <property type="component" value="Chromosome 23"/>
</dbReference>
<accession>A0A672J5W1</accession>
<dbReference type="InParanoid" id="A0A672J5W1"/>
<dbReference type="Ensembl" id="ENSSFAT00005051198.1">
    <property type="protein sequence ID" value="ENSSFAP00005049571.1"/>
    <property type="gene ID" value="ENSSFAG00005023959.1"/>
</dbReference>
<evidence type="ECO:0000313" key="3">
    <source>
        <dbReference type="Proteomes" id="UP000472267"/>
    </source>
</evidence>
<evidence type="ECO:0000313" key="2">
    <source>
        <dbReference type="Ensembl" id="ENSSFAP00005049571.1"/>
    </source>
</evidence>
<name>A0A672J5W1_SALFA</name>
<reference evidence="2" key="1">
    <citation type="submission" date="2019-06" db="EMBL/GenBank/DDBJ databases">
        <authorList>
            <consortium name="Wellcome Sanger Institute Data Sharing"/>
        </authorList>
    </citation>
    <scope>NUCLEOTIDE SEQUENCE [LARGE SCALE GENOMIC DNA]</scope>
</reference>
<protein>
    <submittedName>
        <fullName evidence="2">Uncharacterized protein</fullName>
    </submittedName>
</protein>
<evidence type="ECO:0000256" key="1">
    <source>
        <dbReference type="SAM" id="Phobius"/>
    </source>
</evidence>
<reference evidence="2" key="3">
    <citation type="submission" date="2025-09" db="UniProtKB">
        <authorList>
            <consortium name="Ensembl"/>
        </authorList>
    </citation>
    <scope>IDENTIFICATION</scope>
</reference>
<keyword evidence="1" id="KW-0812">Transmembrane</keyword>
<dbReference type="AlphaFoldDB" id="A0A672J5W1"/>
<feature type="transmembrane region" description="Helical" evidence="1">
    <location>
        <begin position="75"/>
        <end position="93"/>
    </location>
</feature>
<keyword evidence="1" id="KW-1133">Transmembrane helix</keyword>